<protein>
    <recommendedName>
        <fullName evidence="2">Lipoprotein</fullName>
    </recommendedName>
</protein>
<dbReference type="PROSITE" id="PS51257">
    <property type="entry name" value="PROKAR_LIPOPROTEIN"/>
    <property type="match status" value="1"/>
</dbReference>
<dbReference type="EMBL" id="UOFB01000397">
    <property type="protein sequence ID" value="VAW49835.1"/>
    <property type="molecule type" value="Genomic_DNA"/>
</dbReference>
<organism evidence="1">
    <name type="scientific">hydrothermal vent metagenome</name>
    <dbReference type="NCBI Taxonomy" id="652676"/>
    <lineage>
        <taxon>unclassified sequences</taxon>
        <taxon>metagenomes</taxon>
        <taxon>ecological metagenomes</taxon>
    </lineage>
</organism>
<proteinExistence type="predicted"/>
<name>A0A3B0W1Y0_9ZZZZ</name>
<reference evidence="1" key="1">
    <citation type="submission" date="2018-06" db="EMBL/GenBank/DDBJ databases">
        <authorList>
            <person name="Zhirakovskaya E."/>
        </authorList>
    </citation>
    <scope>NUCLEOTIDE SEQUENCE</scope>
</reference>
<accession>A0A3B0W1Y0</accession>
<evidence type="ECO:0008006" key="2">
    <source>
        <dbReference type="Google" id="ProtNLM"/>
    </source>
</evidence>
<sequence length="146" mass="16118">MRQFQYSFKNKAIKSLFAISTVIALSSCSSLSGVLDSTGGAFVTAGDSLASLAGDVQVIQVSDGTYDLTERFHEPVTNFDSWSMRVKAKQVCHEGYIYQSRHAFRTGEFATDHATCAEGESCGYALEWRIECKKVPYEPFSLFGKT</sequence>
<evidence type="ECO:0000313" key="1">
    <source>
        <dbReference type="EMBL" id="VAW49835.1"/>
    </source>
</evidence>
<gene>
    <name evidence="1" type="ORF">MNBD_GAMMA04-206</name>
</gene>
<dbReference type="AlphaFoldDB" id="A0A3B0W1Y0"/>